<evidence type="ECO:0000256" key="7">
    <source>
        <dbReference type="ARBA" id="ARBA00025453"/>
    </source>
</evidence>
<dbReference type="Gene3D" id="1.10.286.20">
    <property type="match status" value="1"/>
</dbReference>
<dbReference type="FunFam" id="1.10.286.20:FF:000004">
    <property type="entry name" value="Elongation factor Ts"/>
    <property type="match status" value="1"/>
</dbReference>
<organism evidence="12 13">
    <name type="scientific">Helicobacter anseris</name>
    <dbReference type="NCBI Taxonomy" id="375926"/>
    <lineage>
        <taxon>Bacteria</taxon>
        <taxon>Pseudomonadati</taxon>
        <taxon>Campylobacterota</taxon>
        <taxon>Epsilonproteobacteria</taxon>
        <taxon>Campylobacterales</taxon>
        <taxon>Helicobacteraceae</taxon>
        <taxon>Helicobacter</taxon>
    </lineage>
</organism>
<accession>A0A3D8JAF9</accession>
<evidence type="ECO:0000256" key="3">
    <source>
        <dbReference type="ARBA" id="ARBA00016956"/>
    </source>
</evidence>
<dbReference type="Proteomes" id="UP000256695">
    <property type="component" value="Unassembled WGS sequence"/>
</dbReference>
<comment type="similarity">
    <text evidence="2 8 9">Belongs to the EF-Ts family.</text>
</comment>
<evidence type="ECO:0000256" key="2">
    <source>
        <dbReference type="ARBA" id="ARBA00005532"/>
    </source>
</evidence>
<dbReference type="CDD" id="cd14275">
    <property type="entry name" value="UBA_EF-Ts"/>
    <property type="match status" value="1"/>
</dbReference>
<dbReference type="Gene3D" id="3.30.479.20">
    <property type="entry name" value="Elongation factor Ts, dimerisation domain"/>
    <property type="match status" value="2"/>
</dbReference>
<dbReference type="HAMAP" id="MF_00050">
    <property type="entry name" value="EF_Ts"/>
    <property type="match status" value="1"/>
</dbReference>
<dbReference type="PANTHER" id="PTHR11741">
    <property type="entry name" value="ELONGATION FACTOR TS"/>
    <property type="match status" value="1"/>
</dbReference>
<evidence type="ECO:0000256" key="5">
    <source>
        <dbReference type="ARBA" id="ARBA00022768"/>
    </source>
</evidence>
<dbReference type="FunFam" id="1.10.8.10:FF:000001">
    <property type="entry name" value="Elongation factor Ts"/>
    <property type="match status" value="1"/>
</dbReference>
<dbReference type="PROSITE" id="PS01127">
    <property type="entry name" value="EF_TS_2"/>
    <property type="match status" value="1"/>
</dbReference>
<keyword evidence="6 8" id="KW-0648">Protein biosynthesis</keyword>
<comment type="subcellular location">
    <subcellularLocation>
        <location evidence="1 8 10">Cytoplasm</location>
    </subcellularLocation>
</comment>
<gene>
    <name evidence="8" type="primary">tsf</name>
    <name evidence="12" type="ORF">CQA57_02025</name>
</gene>
<evidence type="ECO:0000256" key="8">
    <source>
        <dbReference type="HAMAP-Rule" id="MF_00050"/>
    </source>
</evidence>
<reference evidence="12 13" key="1">
    <citation type="submission" date="2018-04" db="EMBL/GenBank/DDBJ databases">
        <title>Novel Campyloabacter and Helicobacter Species and Strains.</title>
        <authorList>
            <person name="Mannion A.J."/>
            <person name="Shen Z."/>
            <person name="Fox J.G."/>
        </authorList>
    </citation>
    <scope>NUCLEOTIDE SEQUENCE [LARGE SCALE GENOMIC DNA]</scope>
    <source>
        <strain evidence="12 13">MIT 04-9362</strain>
    </source>
</reference>
<keyword evidence="13" id="KW-1185">Reference proteome</keyword>
<evidence type="ECO:0000259" key="11">
    <source>
        <dbReference type="Pfam" id="PF00889"/>
    </source>
</evidence>
<dbReference type="SUPFAM" id="SSF54713">
    <property type="entry name" value="Elongation factor Ts (EF-Ts), dimerisation domain"/>
    <property type="match status" value="3"/>
</dbReference>
<evidence type="ECO:0000256" key="9">
    <source>
        <dbReference type="RuleBase" id="RU000642"/>
    </source>
</evidence>
<evidence type="ECO:0000256" key="6">
    <source>
        <dbReference type="ARBA" id="ARBA00022917"/>
    </source>
</evidence>
<dbReference type="NCBIfam" id="TIGR00116">
    <property type="entry name" value="tsf"/>
    <property type="match status" value="1"/>
</dbReference>
<protein>
    <recommendedName>
        <fullName evidence="3 8">Elongation factor Ts</fullName>
        <shortName evidence="8">EF-Ts</shortName>
    </recommendedName>
</protein>
<dbReference type="InterPro" id="IPR018101">
    <property type="entry name" value="Transl_elong_Ts_CS"/>
</dbReference>
<dbReference type="SUPFAM" id="SSF46934">
    <property type="entry name" value="UBA-like"/>
    <property type="match status" value="1"/>
</dbReference>
<dbReference type="Pfam" id="PF00889">
    <property type="entry name" value="EF_TS"/>
    <property type="match status" value="1"/>
</dbReference>
<evidence type="ECO:0000313" key="13">
    <source>
        <dbReference type="Proteomes" id="UP000256695"/>
    </source>
</evidence>
<comment type="function">
    <text evidence="7 8 9">Associates with the EF-Tu.GDP complex and induces the exchange of GDP to GTP. It remains bound to the aminoacyl-tRNA.EF-Tu.GTP complex up to the GTP hydrolysis stage on the ribosome.</text>
</comment>
<dbReference type="GO" id="GO:0005737">
    <property type="term" value="C:cytoplasm"/>
    <property type="evidence" value="ECO:0007669"/>
    <property type="project" value="UniProtKB-SubCell"/>
</dbReference>
<dbReference type="AlphaFoldDB" id="A0A3D8JAF9"/>
<dbReference type="Gene3D" id="1.10.8.10">
    <property type="entry name" value="DNA helicase RuvA subunit, C-terminal domain"/>
    <property type="match status" value="1"/>
</dbReference>
<dbReference type="RefSeq" id="WP_115578575.1">
    <property type="nucleotide sequence ID" value="NZ_NXLX01000003.1"/>
</dbReference>
<proteinExistence type="inferred from homology"/>
<comment type="caution">
    <text evidence="12">The sequence shown here is derived from an EMBL/GenBank/DDBJ whole genome shotgun (WGS) entry which is preliminary data.</text>
</comment>
<name>A0A3D8JAF9_9HELI</name>
<dbReference type="GO" id="GO:0003746">
    <property type="term" value="F:translation elongation factor activity"/>
    <property type="evidence" value="ECO:0007669"/>
    <property type="project" value="UniProtKB-UniRule"/>
</dbReference>
<dbReference type="PROSITE" id="PS01126">
    <property type="entry name" value="EF_TS_1"/>
    <property type="match status" value="1"/>
</dbReference>
<dbReference type="InterPro" id="IPR014039">
    <property type="entry name" value="Transl_elong_EFTs/EF1B_dimer"/>
</dbReference>
<dbReference type="EMBL" id="NXLX01000003">
    <property type="protein sequence ID" value="RDU74280.1"/>
    <property type="molecule type" value="Genomic_DNA"/>
</dbReference>
<dbReference type="InterPro" id="IPR009060">
    <property type="entry name" value="UBA-like_sf"/>
</dbReference>
<keyword evidence="5 8" id="KW-0251">Elongation factor</keyword>
<keyword evidence="4 8" id="KW-0963">Cytoplasm</keyword>
<evidence type="ECO:0000256" key="4">
    <source>
        <dbReference type="ARBA" id="ARBA00022490"/>
    </source>
</evidence>
<evidence type="ECO:0000256" key="10">
    <source>
        <dbReference type="RuleBase" id="RU000643"/>
    </source>
</evidence>
<sequence length="355" mass="39465">MADISAQLVKQLREMTDAGMMDCKKALVETNGDLQKAVEYLREKGLSKAAKKADRIAAEGVVSVSVASDLDSAAMLEINSETDFVAKNDGFKSLVEKTMQCVQKNNIANIEDLQKTNIDGEGFADFLNGQIAKIGENIVVRRIANLKADANGIVTGYVHSNGRVGVLISIKCSNKDNAKKVSELIRNICMHAAAMKPQVLDYSGFSKEFIEKEKVALIAELEKENEELKRLGKPLKVIPSFISRCELTDSVLKNQEDKLKAELKNQGKPENIWDKIIPGQMERFIADNTLIDQRLTLMGQFFVMDDKKTIAQVLEDKSKEIGDKIEVLEYIRFELGEGIEKKVEDFASEVAAQMQ</sequence>
<dbReference type="InterPro" id="IPR001816">
    <property type="entry name" value="Transl_elong_EFTs/EF1B"/>
</dbReference>
<evidence type="ECO:0000313" key="12">
    <source>
        <dbReference type="EMBL" id="RDU74280.1"/>
    </source>
</evidence>
<feature type="region of interest" description="Involved in Mg(2+) ion dislocation from EF-Tu" evidence="8">
    <location>
        <begin position="82"/>
        <end position="85"/>
    </location>
</feature>
<evidence type="ECO:0000256" key="1">
    <source>
        <dbReference type="ARBA" id="ARBA00004496"/>
    </source>
</evidence>
<dbReference type="OrthoDB" id="9808348at2"/>
<dbReference type="InterPro" id="IPR036402">
    <property type="entry name" value="EF-Ts_dimer_sf"/>
</dbReference>
<feature type="domain" description="Translation elongation factor EFTs/EF1B dimerisation" evidence="11">
    <location>
        <begin position="73"/>
        <end position="241"/>
    </location>
</feature>
<dbReference type="PANTHER" id="PTHR11741:SF0">
    <property type="entry name" value="ELONGATION FACTOR TS, MITOCHONDRIAL"/>
    <property type="match status" value="1"/>
</dbReference>